<keyword evidence="3" id="KW-1185">Reference proteome</keyword>
<evidence type="ECO:0008006" key="4">
    <source>
        <dbReference type="Google" id="ProtNLM"/>
    </source>
</evidence>
<gene>
    <name evidence="2" type="ORF">VPARA_36640</name>
</gene>
<dbReference type="AlphaFoldDB" id="A0A0H2M3I0"/>
<reference evidence="2 3" key="1">
    <citation type="submission" date="2015-03" db="EMBL/GenBank/DDBJ databases">
        <title>Genome sequence of Variovorax paradoxus TBEA6.</title>
        <authorList>
            <person name="Poehlein A."/>
            <person name="Schuldes J."/>
            <person name="Wuebbeler J.H."/>
            <person name="Hiessl S."/>
            <person name="Steinbuechel A."/>
            <person name="Daniel R."/>
        </authorList>
    </citation>
    <scope>NUCLEOTIDE SEQUENCE [LARGE SCALE GENOMIC DNA]</scope>
    <source>
        <strain evidence="2 3">TBEA6</strain>
    </source>
</reference>
<name>A0A0H2M3I0_VARPD</name>
<evidence type="ECO:0000256" key="1">
    <source>
        <dbReference type="SAM" id="Phobius"/>
    </source>
</evidence>
<dbReference type="PATRIC" id="fig|34073.19.peg.3752"/>
<keyword evidence="1" id="KW-0812">Transmembrane</keyword>
<accession>A0A0H2M3I0</accession>
<dbReference type="Proteomes" id="UP000035170">
    <property type="component" value="Unassembled WGS sequence"/>
</dbReference>
<proteinExistence type="predicted"/>
<comment type="caution">
    <text evidence="2">The sequence shown here is derived from an EMBL/GenBank/DDBJ whole genome shotgun (WGS) entry which is preliminary data.</text>
</comment>
<keyword evidence="1" id="KW-0472">Membrane</keyword>
<dbReference type="PROSITE" id="PS51257">
    <property type="entry name" value="PROKAR_LIPOPROTEIN"/>
    <property type="match status" value="1"/>
</dbReference>
<dbReference type="RefSeq" id="WP_047785524.1">
    <property type="nucleotide sequence ID" value="NZ_JZWI01000018.1"/>
</dbReference>
<dbReference type="EMBL" id="JZWI01000018">
    <property type="protein sequence ID" value="KLN55312.1"/>
    <property type="molecule type" value="Genomic_DNA"/>
</dbReference>
<protein>
    <recommendedName>
        <fullName evidence="4">Transmembrane protein</fullName>
    </recommendedName>
</protein>
<evidence type="ECO:0000313" key="3">
    <source>
        <dbReference type="Proteomes" id="UP000035170"/>
    </source>
</evidence>
<organism evidence="2 3">
    <name type="scientific">Variovorax paradoxus</name>
    <dbReference type="NCBI Taxonomy" id="34073"/>
    <lineage>
        <taxon>Bacteria</taxon>
        <taxon>Pseudomonadati</taxon>
        <taxon>Pseudomonadota</taxon>
        <taxon>Betaproteobacteria</taxon>
        <taxon>Burkholderiales</taxon>
        <taxon>Comamonadaceae</taxon>
        <taxon>Variovorax</taxon>
    </lineage>
</organism>
<feature type="transmembrane region" description="Helical" evidence="1">
    <location>
        <begin position="49"/>
        <end position="71"/>
    </location>
</feature>
<evidence type="ECO:0000313" key="2">
    <source>
        <dbReference type="EMBL" id="KLN55312.1"/>
    </source>
</evidence>
<sequence length="83" mass="9156">MSVARQLIGILWPAFLLACTMELLVFALVDPSDMHWGGEALRMSRQGVYTVAFFLFWGMAAASSAFTALLAMPPSRDLPEHPQ</sequence>
<keyword evidence="1" id="KW-1133">Transmembrane helix</keyword>
<feature type="transmembrane region" description="Helical" evidence="1">
    <location>
        <begin position="7"/>
        <end position="29"/>
    </location>
</feature>